<name>A0A316ANQ1_9FIRM</name>
<sequence length="67" mass="7995">MFPDRNNNYYTTWGLHCQQLFPIFLNLCEVQSEPDLQARLVKELTLVLSPILCYNMTHEKFAVRYEV</sequence>
<protein>
    <submittedName>
        <fullName evidence="1">Uncharacterized protein</fullName>
    </submittedName>
</protein>
<evidence type="ECO:0000313" key="2">
    <source>
        <dbReference type="Proteomes" id="UP000254051"/>
    </source>
</evidence>
<proteinExistence type="predicted"/>
<dbReference type="AlphaFoldDB" id="A0A316ANQ1"/>
<organism evidence="1 2">
    <name type="scientific">Faecalicatena contorta</name>
    <dbReference type="NCBI Taxonomy" id="39482"/>
    <lineage>
        <taxon>Bacteria</taxon>
        <taxon>Bacillati</taxon>
        <taxon>Bacillota</taxon>
        <taxon>Clostridia</taxon>
        <taxon>Lachnospirales</taxon>
        <taxon>Lachnospiraceae</taxon>
        <taxon>Faecalicatena</taxon>
    </lineage>
</organism>
<dbReference type="Proteomes" id="UP000254051">
    <property type="component" value="Unassembled WGS sequence"/>
</dbReference>
<keyword evidence="2" id="KW-1185">Reference proteome</keyword>
<dbReference type="EMBL" id="UHJJ01000002">
    <property type="protein sequence ID" value="SUQ13253.1"/>
    <property type="molecule type" value="Genomic_DNA"/>
</dbReference>
<evidence type="ECO:0000313" key="1">
    <source>
        <dbReference type="EMBL" id="SUQ13253.1"/>
    </source>
</evidence>
<reference evidence="2" key="1">
    <citation type="submission" date="2017-07" db="EMBL/GenBank/DDBJ databases">
        <authorList>
            <person name="Varghese N."/>
            <person name="Submissions S."/>
        </authorList>
    </citation>
    <scope>NUCLEOTIDE SEQUENCE [LARGE SCALE GENOMIC DNA]</scope>
    <source>
        <strain evidence="2">NLAE-zl-C134</strain>
    </source>
</reference>
<accession>A0A316ANQ1</accession>
<gene>
    <name evidence="1" type="ORF">SAMN05216529_102471</name>
</gene>